<dbReference type="InterPro" id="IPR001267">
    <property type="entry name" value="Thymidine_kinase"/>
</dbReference>
<accession>A0A6C0KEX1</accession>
<dbReference type="AlphaFoldDB" id="A0A6C0KEX1"/>
<protein>
    <recommendedName>
        <fullName evidence="2">thymidine kinase</fullName>
        <ecNumber evidence="2">2.7.1.21</ecNumber>
    </recommendedName>
</protein>
<dbReference type="EMBL" id="MN740847">
    <property type="protein sequence ID" value="QHU14794.1"/>
    <property type="molecule type" value="Genomic_DNA"/>
</dbReference>
<dbReference type="Gene3D" id="3.30.60.20">
    <property type="match status" value="1"/>
</dbReference>
<dbReference type="InterPro" id="IPR020633">
    <property type="entry name" value="Thymidine_kinase_CS"/>
</dbReference>
<evidence type="ECO:0000256" key="7">
    <source>
        <dbReference type="ARBA" id="ARBA00022840"/>
    </source>
</evidence>
<keyword evidence="6" id="KW-0418">Kinase</keyword>
<dbReference type="SUPFAM" id="SSF57716">
    <property type="entry name" value="Glucocorticoid receptor-like (DNA-binding domain)"/>
    <property type="match status" value="1"/>
</dbReference>
<keyword evidence="7" id="KW-0067">ATP-binding</keyword>
<reference evidence="8" key="1">
    <citation type="journal article" date="2020" name="Nature">
        <title>Giant virus diversity and host interactions through global metagenomics.</title>
        <authorList>
            <person name="Schulz F."/>
            <person name="Roux S."/>
            <person name="Paez-Espino D."/>
            <person name="Jungbluth S."/>
            <person name="Walsh D.A."/>
            <person name="Denef V.J."/>
            <person name="McMahon K.D."/>
            <person name="Konstantinidis K.T."/>
            <person name="Eloe-Fadrosh E.A."/>
            <person name="Kyrpides N.C."/>
            <person name="Woyke T."/>
        </authorList>
    </citation>
    <scope>NUCLEOTIDE SEQUENCE</scope>
    <source>
        <strain evidence="8">GVMAG-S-1102244-55</strain>
    </source>
</reference>
<dbReference type="PROSITE" id="PS00603">
    <property type="entry name" value="TK_CELLULAR_TYPE"/>
    <property type="match status" value="1"/>
</dbReference>
<evidence type="ECO:0000256" key="2">
    <source>
        <dbReference type="ARBA" id="ARBA00012118"/>
    </source>
</evidence>
<dbReference type="GO" id="GO:0046104">
    <property type="term" value="P:thymidine metabolic process"/>
    <property type="evidence" value="ECO:0007669"/>
    <property type="project" value="TreeGrafter"/>
</dbReference>
<evidence type="ECO:0000313" key="8">
    <source>
        <dbReference type="EMBL" id="QHU14794.1"/>
    </source>
</evidence>
<evidence type="ECO:0000256" key="1">
    <source>
        <dbReference type="ARBA" id="ARBA00007587"/>
    </source>
</evidence>
<evidence type="ECO:0000256" key="4">
    <source>
        <dbReference type="ARBA" id="ARBA00022679"/>
    </source>
</evidence>
<dbReference type="Gene3D" id="3.40.50.300">
    <property type="entry name" value="P-loop containing nucleotide triphosphate hydrolases"/>
    <property type="match status" value="1"/>
</dbReference>
<name>A0A6C0KEX1_9ZZZZ</name>
<evidence type="ECO:0000256" key="3">
    <source>
        <dbReference type="ARBA" id="ARBA00022634"/>
    </source>
</evidence>
<dbReference type="PIRSF" id="PIRSF035805">
    <property type="entry name" value="TK_cell"/>
    <property type="match status" value="1"/>
</dbReference>
<dbReference type="GO" id="GO:0005524">
    <property type="term" value="F:ATP binding"/>
    <property type="evidence" value="ECO:0007669"/>
    <property type="project" value="UniProtKB-KW"/>
</dbReference>
<dbReference type="InterPro" id="IPR027417">
    <property type="entry name" value="P-loop_NTPase"/>
</dbReference>
<keyword evidence="4" id="KW-0808">Transferase</keyword>
<dbReference type="GO" id="GO:0004797">
    <property type="term" value="F:thymidine kinase activity"/>
    <property type="evidence" value="ECO:0007669"/>
    <property type="project" value="UniProtKB-EC"/>
</dbReference>
<sequence length="200" mass="22873">MATFINPAGYLKIILGPMTSGKTTELIKEYNRHISGGFNCCFINHSTDDRYGSGNTKTSTHNKSVVDNTFSCEKLDYLMLKEEERIDPFDVFFINEGQFFSDLQFYVDHLVNRKNKKVYVCGLDGDFKREKFGTLLDIIPICDDIVKLKALCIKCKKNEAIFTFRLTNHTEQTVVGGSESYCALCRSCYNNHYYDGVEIV</sequence>
<organism evidence="8">
    <name type="scientific">viral metagenome</name>
    <dbReference type="NCBI Taxonomy" id="1070528"/>
    <lineage>
        <taxon>unclassified sequences</taxon>
        <taxon>metagenomes</taxon>
        <taxon>organismal metagenomes</taxon>
    </lineage>
</organism>
<dbReference type="GO" id="GO:0071897">
    <property type="term" value="P:DNA biosynthetic process"/>
    <property type="evidence" value="ECO:0007669"/>
    <property type="project" value="UniProtKB-KW"/>
</dbReference>
<dbReference type="Pfam" id="PF00265">
    <property type="entry name" value="TK"/>
    <property type="match status" value="1"/>
</dbReference>
<dbReference type="EC" id="2.7.1.21" evidence="2"/>
<comment type="similarity">
    <text evidence="1">Belongs to the thymidine kinase family.</text>
</comment>
<evidence type="ECO:0000256" key="6">
    <source>
        <dbReference type="ARBA" id="ARBA00022777"/>
    </source>
</evidence>
<evidence type="ECO:0000256" key="5">
    <source>
        <dbReference type="ARBA" id="ARBA00022741"/>
    </source>
</evidence>
<keyword evidence="3" id="KW-0237">DNA synthesis</keyword>
<dbReference type="SUPFAM" id="SSF52540">
    <property type="entry name" value="P-loop containing nucleoside triphosphate hydrolases"/>
    <property type="match status" value="1"/>
</dbReference>
<proteinExistence type="inferred from homology"/>
<dbReference type="PANTHER" id="PTHR11441:SF0">
    <property type="entry name" value="THYMIDINE KINASE, CYTOSOLIC"/>
    <property type="match status" value="1"/>
</dbReference>
<keyword evidence="5" id="KW-0547">Nucleotide-binding</keyword>
<dbReference type="PANTHER" id="PTHR11441">
    <property type="entry name" value="THYMIDINE KINASE"/>
    <property type="match status" value="1"/>
</dbReference>